<keyword evidence="1" id="KW-0805">Transcription regulation</keyword>
<evidence type="ECO:0000256" key="1">
    <source>
        <dbReference type="ARBA" id="ARBA00023015"/>
    </source>
</evidence>
<dbReference type="SUPFAM" id="SSF46785">
    <property type="entry name" value="Winged helix' DNA-binding domain"/>
    <property type="match status" value="1"/>
</dbReference>
<dbReference type="SMART" id="SM00347">
    <property type="entry name" value="HTH_MARR"/>
    <property type="match status" value="1"/>
</dbReference>
<dbReference type="EMBL" id="JAGTTN010000004">
    <property type="protein sequence ID" value="MCC2033273.1"/>
    <property type="molecule type" value="Genomic_DNA"/>
</dbReference>
<dbReference type="InterPro" id="IPR036388">
    <property type="entry name" value="WH-like_DNA-bd_sf"/>
</dbReference>
<dbReference type="PANTHER" id="PTHR33164:SF43">
    <property type="entry name" value="HTH-TYPE TRANSCRIPTIONAL REPRESSOR YETL"/>
    <property type="match status" value="1"/>
</dbReference>
<feature type="domain" description="HTH marR-type" evidence="4">
    <location>
        <begin position="21"/>
        <end position="153"/>
    </location>
</feature>
<keyword evidence="2" id="KW-0238">DNA-binding</keyword>
<name>A0A9X1LWX7_9MICO</name>
<dbReference type="GO" id="GO:0003700">
    <property type="term" value="F:DNA-binding transcription factor activity"/>
    <property type="evidence" value="ECO:0007669"/>
    <property type="project" value="InterPro"/>
</dbReference>
<dbReference type="InterPro" id="IPR039422">
    <property type="entry name" value="MarR/SlyA-like"/>
</dbReference>
<accession>A0A9X1LWX7</accession>
<dbReference type="AlphaFoldDB" id="A0A9X1LWX7"/>
<dbReference type="Pfam" id="PF12802">
    <property type="entry name" value="MarR_2"/>
    <property type="match status" value="1"/>
</dbReference>
<organism evidence="5 6">
    <name type="scientific">Microbacterium allomyrinae</name>
    <dbReference type="NCBI Taxonomy" id="2830666"/>
    <lineage>
        <taxon>Bacteria</taxon>
        <taxon>Bacillati</taxon>
        <taxon>Actinomycetota</taxon>
        <taxon>Actinomycetes</taxon>
        <taxon>Micrococcales</taxon>
        <taxon>Microbacteriaceae</taxon>
        <taxon>Microbacterium</taxon>
    </lineage>
</organism>
<evidence type="ECO:0000256" key="2">
    <source>
        <dbReference type="ARBA" id="ARBA00023125"/>
    </source>
</evidence>
<dbReference type="GO" id="GO:0006950">
    <property type="term" value="P:response to stress"/>
    <property type="evidence" value="ECO:0007669"/>
    <property type="project" value="TreeGrafter"/>
</dbReference>
<dbReference type="PANTHER" id="PTHR33164">
    <property type="entry name" value="TRANSCRIPTIONAL REGULATOR, MARR FAMILY"/>
    <property type="match status" value="1"/>
</dbReference>
<evidence type="ECO:0000313" key="5">
    <source>
        <dbReference type="EMBL" id="MCC2033273.1"/>
    </source>
</evidence>
<dbReference type="Proteomes" id="UP001139354">
    <property type="component" value="Unassembled WGS sequence"/>
</dbReference>
<dbReference type="PRINTS" id="PR00598">
    <property type="entry name" value="HTHMARR"/>
</dbReference>
<dbReference type="Gene3D" id="1.10.10.10">
    <property type="entry name" value="Winged helix-like DNA-binding domain superfamily/Winged helix DNA-binding domain"/>
    <property type="match status" value="1"/>
</dbReference>
<dbReference type="InterPro" id="IPR023187">
    <property type="entry name" value="Tscrpt_reg_MarR-type_CS"/>
</dbReference>
<keyword evidence="3" id="KW-0804">Transcription</keyword>
<evidence type="ECO:0000259" key="4">
    <source>
        <dbReference type="PROSITE" id="PS50995"/>
    </source>
</evidence>
<dbReference type="InterPro" id="IPR036390">
    <property type="entry name" value="WH_DNA-bd_sf"/>
</dbReference>
<dbReference type="PROSITE" id="PS01117">
    <property type="entry name" value="HTH_MARR_1"/>
    <property type="match status" value="1"/>
</dbReference>
<reference evidence="5" key="1">
    <citation type="submission" date="2021-04" db="EMBL/GenBank/DDBJ databases">
        <title>Microbacterium tenobrionis sp. nov. and Microbacterium allomyrinae sp. nov., isolated from larvae of Tenobrio molitor and Allomyrina dichotoma, respectively.</title>
        <authorList>
            <person name="Lee S.D."/>
        </authorList>
    </citation>
    <scope>NUCLEOTIDE SEQUENCE</scope>
    <source>
        <strain evidence="5">BWT-G7</strain>
    </source>
</reference>
<proteinExistence type="predicted"/>
<evidence type="ECO:0000313" key="6">
    <source>
        <dbReference type="Proteomes" id="UP001139354"/>
    </source>
</evidence>
<dbReference type="InterPro" id="IPR000835">
    <property type="entry name" value="HTH_MarR-typ"/>
</dbReference>
<dbReference type="RefSeq" id="WP_229385236.1">
    <property type="nucleotide sequence ID" value="NZ_JAGTTN010000004.1"/>
</dbReference>
<keyword evidence="6" id="KW-1185">Reference proteome</keyword>
<dbReference type="GO" id="GO:0003677">
    <property type="term" value="F:DNA binding"/>
    <property type="evidence" value="ECO:0007669"/>
    <property type="project" value="UniProtKB-KW"/>
</dbReference>
<comment type="caution">
    <text evidence="5">The sequence shown here is derived from an EMBL/GenBank/DDBJ whole genome shotgun (WGS) entry which is preliminary data.</text>
</comment>
<sequence>MPTPTRPESTAAHAEPSSALRSELSVVLRELAWTIHRHTPERAGVGPIPTTEIALLKQVIDAPGSTVGELVATLGLQQPNVSAALRTLEQRGFVSRGKDAADRRVWRIRPTDRGIAEHRAISDAWTRPVDEAVAELTDEQRRALDDALESLQAVHRLLQHPATG</sequence>
<dbReference type="PROSITE" id="PS50995">
    <property type="entry name" value="HTH_MARR_2"/>
    <property type="match status" value="1"/>
</dbReference>
<protein>
    <submittedName>
        <fullName evidence="5">MarR family transcriptional regulator</fullName>
    </submittedName>
</protein>
<gene>
    <name evidence="5" type="ORF">KEC57_13885</name>
</gene>
<evidence type="ECO:0000256" key="3">
    <source>
        <dbReference type="ARBA" id="ARBA00023163"/>
    </source>
</evidence>